<dbReference type="RefSeq" id="XP_056473616.1">
    <property type="nucleotide sequence ID" value="XM_056617457.1"/>
</dbReference>
<gene>
    <name evidence="1" type="ORF">N7532_004963</name>
</gene>
<dbReference type="GeneID" id="81356436"/>
<protein>
    <submittedName>
        <fullName evidence="1">Uncharacterized protein</fullName>
    </submittedName>
</protein>
<reference evidence="1" key="2">
    <citation type="journal article" date="2023" name="IMA Fungus">
        <title>Comparative genomic study of the Penicillium genus elucidates a diverse pangenome and 15 lateral gene transfer events.</title>
        <authorList>
            <person name="Petersen C."/>
            <person name="Sorensen T."/>
            <person name="Nielsen M.R."/>
            <person name="Sondergaard T.E."/>
            <person name="Sorensen J.L."/>
            <person name="Fitzpatrick D.A."/>
            <person name="Frisvad J.C."/>
            <person name="Nielsen K.L."/>
        </authorList>
    </citation>
    <scope>NUCLEOTIDE SEQUENCE</scope>
    <source>
        <strain evidence="1">IBT 30761</strain>
    </source>
</reference>
<proteinExistence type="predicted"/>
<sequence length="122" mass="13696">MFRTKIASLIATSFDISFWAYGLLQIADAFKTVQNAVVVLVAAYQTHILESDANPAQCQSVLTQYNKSINSLRQYLGKTKFRTETQQVVVLITTYFAYLSLRHSRGSVGSMRSSSKRSLFNS</sequence>
<reference evidence="1" key="1">
    <citation type="submission" date="2022-11" db="EMBL/GenBank/DDBJ databases">
        <authorList>
            <person name="Petersen C."/>
        </authorList>
    </citation>
    <scope>NUCLEOTIDE SEQUENCE</scope>
    <source>
        <strain evidence="1">IBT 30761</strain>
    </source>
</reference>
<dbReference type="Proteomes" id="UP001149074">
    <property type="component" value="Unassembled WGS sequence"/>
</dbReference>
<name>A0A9W9FD41_9EURO</name>
<keyword evidence="2" id="KW-1185">Reference proteome</keyword>
<organism evidence="1 2">
    <name type="scientific">Penicillium argentinense</name>
    <dbReference type="NCBI Taxonomy" id="1131581"/>
    <lineage>
        <taxon>Eukaryota</taxon>
        <taxon>Fungi</taxon>
        <taxon>Dikarya</taxon>
        <taxon>Ascomycota</taxon>
        <taxon>Pezizomycotina</taxon>
        <taxon>Eurotiomycetes</taxon>
        <taxon>Eurotiomycetidae</taxon>
        <taxon>Eurotiales</taxon>
        <taxon>Aspergillaceae</taxon>
        <taxon>Penicillium</taxon>
    </lineage>
</organism>
<comment type="caution">
    <text evidence="1">The sequence shown here is derived from an EMBL/GenBank/DDBJ whole genome shotgun (WGS) entry which is preliminary data.</text>
</comment>
<accession>A0A9W9FD41</accession>
<evidence type="ECO:0000313" key="1">
    <source>
        <dbReference type="EMBL" id="KAJ5097962.1"/>
    </source>
</evidence>
<dbReference type="AlphaFoldDB" id="A0A9W9FD41"/>
<dbReference type="EMBL" id="JAPQKI010000005">
    <property type="protein sequence ID" value="KAJ5097962.1"/>
    <property type="molecule type" value="Genomic_DNA"/>
</dbReference>
<dbReference type="OrthoDB" id="3145928at2759"/>
<evidence type="ECO:0000313" key="2">
    <source>
        <dbReference type="Proteomes" id="UP001149074"/>
    </source>
</evidence>